<feature type="region of interest" description="Disordered" evidence="3">
    <location>
        <begin position="238"/>
        <end position="263"/>
    </location>
</feature>
<dbReference type="InterPro" id="IPR001789">
    <property type="entry name" value="Sig_transdc_resp-reg_receiver"/>
</dbReference>
<dbReference type="Proteomes" id="UP000010411">
    <property type="component" value="Unassembled WGS sequence"/>
</dbReference>
<accession>L1KY28</accession>
<gene>
    <name evidence="5" type="ORF">STRIP9103_02892</name>
</gene>
<dbReference type="InterPro" id="IPR050595">
    <property type="entry name" value="Bact_response_regulator"/>
</dbReference>
<evidence type="ECO:0000313" key="5">
    <source>
        <dbReference type="EMBL" id="EKX65726.1"/>
    </source>
</evidence>
<dbReference type="SMART" id="SM00448">
    <property type="entry name" value="REC"/>
    <property type="match status" value="1"/>
</dbReference>
<dbReference type="PANTHER" id="PTHR44591">
    <property type="entry name" value="STRESS RESPONSE REGULATOR PROTEIN 1"/>
    <property type="match status" value="1"/>
</dbReference>
<comment type="caution">
    <text evidence="5">The sequence shown here is derived from an EMBL/GenBank/DDBJ whole genome shotgun (WGS) entry which is preliminary data.</text>
</comment>
<dbReference type="InterPro" id="IPR011006">
    <property type="entry name" value="CheY-like_superfamily"/>
</dbReference>
<reference evidence="5 6" key="1">
    <citation type="submission" date="2012-11" db="EMBL/GenBank/DDBJ databases">
        <authorList>
            <person name="Huguet-Tapia J.C."/>
            <person name="Durkin A.S."/>
            <person name="Pettis G.S."/>
            <person name="Badger J.H."/>
        </authorList>
    </citation>
    <scope>NUCLEOTIDE SEQUENCE [LARGE SCALE GENOMIC DNA]</scope>
    <source>
        <strain evidence="5 6">91-03</strain>
    </source>
</reference>
<dbReference type="CDD" id="cd00156">
    <property type="entry name" value="REC"/>
    <property type="match status" value="1"/>
</dbReference>
<evidence type="ECO:0000256" key="1">
    <source>
        <dbReference type="ARBA" id="ARBA00022553"/>
    </source>
</evidence>
<dbReference type="SUPFAM" id="SSF52172">
    <property type="entry name" value="CheY-like"/>
    <property type="match status" value="1"/>
</dbReference>
<dbReference type="PANTHER" id="PTHR44591:SF3">
    <property type="entry name" value="RESPONSE REGULATORY DOMAIN-CONTAINING PROTEIN"/>
    <property type="match status" value="1"/>
</dbReference>
<name>L1KY28_9ACTN</name>
<protein>
    <submittedName>
        <fullName evidence="5">Response regulator receiver domain protein</fullName>
    </submittedName>
</protein>
<evidence type="ECO:0000256" key="2">
    <source>
        <dbReference type="PROSITE-ProRule" id="PRU00169"/>
    </source>
</evidence>
<feature type="domain" description="Response regulatory" evidence="4">
    <location>
        <begin position="11"/>
        <end position="127"/>
    </location>
</feature>
<keyword evidence="6" id="KW-1185">Reference proteome</keyword>
<dbReference type="Pfam" id="PF00072">
    <property type="entry name" value="Response_reg"/>
    <property type="match status" value="1"/>
</dbReference>
<dbReference type="AlphaFoldDB" id="L1KY28"/>
<keyword evidence="1 2" id="KW-0597">Phosphoprotein</keyword>
<feature type="compositionally biased region" description="Basic and acidic residues" evidence="3">
    <location>
        <begin position="238"/>
        <end position="257"/>
    </location>
</feature>
<dbReference type="Gene3D" id="3.40.50.2300">
    <property type="match status" value="1"/>
</dbReference>
<proteinExistence type="predicted"/>
<dbReference type="EMBL" id="AEJC01000271">
    <property type="protein sequence ID" value="EKX65726.1"/>
    <property type="molecule type" value="Genomic_DNA"/>
</dbReference>
<dbReference type="PROSITE" id="PS50110">
    <property type="entry name" value="RESPONSE_REGULATORY"/>
    <property type="match status" value="1"/>
</dbReference>
<evidence type="ECO:0000313" key="6">
    <source>
        <dbReference type="Proteomes" id="UP000010411"/>
    </source>
</evidence>
<evidence type="ECO:0000259" key="4">
    <source>
        <dbReference type="PROSITE" id="PS50110"/>
    </source>
</evidence>
<sequence length="274" mass="30170">MIFLGAQVSLEILVVDDSAPLAEETAALIRVGARLETGFASDSATALGLVERHPIPVVVLDQRMGPDLSGTELFQRLRAVRPDARAIMLTGEAGADEVGQALALGFHDYLPKGRIAELPGVVLLQHLKGRVADLEQRTEAENVLLWPRRRPWWRRRRGAEIRLISRRVVADRFVDPAGWVTVVQVNAGQEHRIASQVTRTSSIVVEEQSRRTLQTNVGLKTRSPGEITSALQTVLGDMSRRTRTVDDSTTDSSDRSGRGGASLTPVRLVRWPLR</sequence>
<feature type="modified residue" description="4-aspartylphosphate" evidence="2">
    <location>
        <position position="61"/>
    </location>
</feature>
<evidence type="ECO:0000256" key="3">
    <source>
        <dbReference type="SAM" id="MobiDB-lite"/>
    </source>
</evidence>
<dbReference type="GO" id="GO:0000160">
    <property type="term" value="P:phosphorelay signal transduction system"/>
    <property type="evidence" value="ECO:0007669"/>
    <property type="project" value="InterPro"/>
</dbReference>
<dbReference type="PATRIC" id="fig|698759.3.peg.3628"/>
<organism evidence="5 6">
    <name type="scientific">Streptomyces ipomoeae 91-03</name>
    <dbReference type="NCBI Taxonomy" id="698759"/>
    <lineage>
        <taxon>Bacteria</taxon>
        <taxon>Bacillati</taxon>
        <taxon>Actinomycetota</taxon>
        <taxon>Actinomycetes</taxon>
        <taxon>Kitasatosporales</taxon>
        <taxon>Streptomycetaceae</taxon>
        <taxon>Streptomyces</taxon>
    </lineage>
</organism>